<feature type="region of interest" description="Disordered" evidence="1">
    <location>
        <begin position="216"/>
        <end position="264"/>
    </location>
</feature>
<organism evidence="2 3">
    <name type="scientific">Theileria equi strain WA</name>
    <dbReference type="NCBI Taxonomy" id="1537102"/>
    <lineage>
        <taxon>Eukaryota</taxon>
        <taxon>Sar</taxon>
        <taxon>Alveolata</taxon>
        <taxon>Apicomplexa</taxon>
        <taxon>Aconoidasida</taxon>
        <taxon>Piroplasmida</taxon>
        <taxon>Theileriidae</taxon>
        <taxon>Theileria</taxon>
    </lineage>
</organism>
<feature type="compositionally biased region" description="Basic and acidic residues" evidence="1">
    <location>
        <begin position="226"/>
        <end position="240"/>
    </location>
</feature>
<dbReference type="AlphaFoldDB" id="L1LED1"/>
<dbReference type="VEuPathDB" id="PiroplasmaDB:BEWA_035690"/>
<proteinExistence type="predicted"/>
<dbReference type="GeneID" id="15807937"/>
<dbReference type="Proteomes" id="UP000031512">
    <property type="component" value="Unassembled WGS sequence"/>
</dbReference>
<accession>L1LED1</accession>
<comment type="caution">
    <text evidence="2">The sequence shown here is derived from an EMBL/GenBank/DDBJ whole genome shotgun (WGS) entry which is preliminary data.</text>
</comment>
<sequence>MDPPTKVLLVGVTTGSGGTKYYVRGTGDKWIELEQLSKDAEALEKILDDLVCQYYNRVTIDLTKSISTGQQYCCSEHKGNKGRISVEPKTVSCQEHSSSSSITTYRHSVQGGSLAKIKYYENGLLSSEQHRRRITAPELNFPIPGLLSVHAFYCGKNPVLIYVDGGSDTGWYKKPTNSSSGKDEKWTPVKDLNGITPEKINDCKTWNKVVGELKNRSNGLQDCPQEPERQEPPLEKKSEDKSDEQDVVQPGPSGMKLLKLMELK</sequence>
<name>L1LED1_THEEQ</name>
<dbReference type="KEGG" id="beq:BEWA_035690"/>
<reference evidence="2 3" key="1">
    <citation type="journal article" date="2012" name="BMC Genomics">
        <title>Comparative genomic analysis and phylogenetic position of Theileria equi.</title>
        <authorList>
            <person name="Kappmeyer L.S."/>
            <person name="Thiagarajan M."/>
            <person name="Herndon D.R."/>
            <person name="Ramsay J.D."/>
            <person name="Caler E."/>
            <person name="Djikeng A."/>
            <person name="Gillespie J.J."/>
            <person name="Lau A.O."/>
            <person name="Roalson E.H."/>
            <person name="Silva J.C."/>
            <person name="Silva M.G."/>
            <person name="Suarez C.E."/>
            <person name="Ueti M.W."/>
            <person name="Nene V.M."/>
            <person name="Mealey R.H."/>
            <person name="Knowles D.P."/>
            <person name="Brayton K.A."/>
        </authorList>
    </citation>
    <scope>NUCLEOTIDE SEQUENCE [LARGE SCALE GENOMIC DNA]</scope>
    <source>
        <strain evidence="2 3">WA</strain>
    </source>
</reference>
<gene>
    <name evidence="2" type="ORF">BEWA_035690</name>
</gene>
<dbReference type="EMBL" id="ACOU01000002">
    <property type="protein sequence ID" value="EKX73533.1"/>
    <property type="molecule type" value="Genomic_DNA"/>
</dbReference>
<protein>
    <submittedName>
        <fullName evidence="2">Uncharacterized protein</fullName>
    </submittedName>
</protein>
<evidence type="ECO:0000256" key="1">
    <source>
        <dbReference type="SAM" id="MobiDB-lite"/>
    </source>
</evidence>
<evidence type="ECO:0000313" key="2">
    <source>
        <dbReference type="EMBL" id="EKX73533.1"/>
    </source>
</evidence>
<dbReference type="RefSeq" id="XP_004832985.1">
    <property type="nucleotide sequence ID" value="XM_004832928.1"/>
</dbReference>
<keyword evidence="3" id="KW-1185">Reference proteome</keyword>
<evidence type="ECO:0000313" key="3">
    <source>
        <dbReference type="Proteomes" id="UP000031512"/>
    </source>
</evidence>